<comment type="similarity">
    <text evidence="1 5">Belongs to the acylphosphatase family.</text>
</comment>
<dbReference type="InterPro" id="IPR017968">
    <property type="entry name" value="Acylphosphatase_CS"/>
</dbReference>
<evidence type="ECO:0000313" key="7">
    <source>
        <dbReference type="EMBL" id="PIR97815.1"/>
    </source>
</evidence>
<dbReference type="InterPro" id="IPR036046">
    <property type="entry name" value="Acylphosphatase-like_dom_sf"/>
</dbReference>
<dbReference type="Gene3D" id="3.30.70.100">
    <property type="match status" value="1"/>
</dbReference>
<evidence type="ECO:0000256" key="3">
    <source>
        <dbReference type="ARBA" id="ARBA00047645"/>
    </source>
</evidence>
<dbReference type="AlphaFoldDB" id="A0A2H0VFE0"/>
<evidence type="ECO:0000256" key="1">
    <source>
        <dbReference type="ARBA" id="ARBA00005614"/>
    </source>
</evidence>
<gene>
    <name evidence="7" type="ORF">COT89_02805</name>
</gene>
<dbReference type="Pfam" id="PF00708">
    <property type="entry name" value="Acylphosphatase"/>
    <property type="match status" value="1"/>
</dbReference>
<sequence length="88" mass="9790">MKHLNIKITGNVQGVFFRGSAQKKAREMDIGGFARNETDGSLYIEAEGDEKLLNSFINWCENGPPTAKVSDISIKEGKIIGFKDFETH</sequence>
<dbReference type="EMBL" id="PFAH01000009">
    <property type="protein sequence ID" value="PIR97815.1"/>
    <property type="molecule type" value="Genomic_DNA"/>
</dbReference>
<comment type="caution">
    <text evidence="7">The sequence shown here is derived from an EMBL/GenBank/DDBJ whole genome shotgun (WGS) entry which is preliminary data.</text>
</comment>
<dbReference type="EC" id="3.6.1.7" evidence="2 4"/>
<evidence type="ECO:0000256" key="2">
    <source>
        <dbReference type="ARBA" id="ARBA00012150"/>
    </source>
</evidence>
<dbReference type="PANTHER" id="PTHR47268">
    <property type="entry name" value="ACYLPHOSPHATASE"/>
    <property type="match status" value="1"/>
</dbReference>
<evidence type="ECO:0000256" key="5">
    <source>
        <dbReference type="RuleBase" id="RU004168"/>
    </source>
</evidence>
<dbReference type="PANTHER" id="PTHR47268:SF4">
    <property type="entry name" value="ACYLPHOSPHATASE"/>
    <property type="match status" value="1"/>
</dbReference>
<reference evidence="8" key="1">
    <citation type="submission" date="2017-09" db="EMBL/GenBank/DDBJ databases">
        <title>Depth-based differentiation of microbial function through sediment-hosted aquifers and enrichment of novel symbionts in the deep terrestrial subsurface.</title>
        <authorList>
            <person name="Probst A.J."/>
            <person name="Ladd B."/>
            <person name="Jarett J.K."/>
            <person name="Geller-Mcgrath D.E."/>
            <person name="Sieber C.M.K."/>
            <person name="Emerson J.B."/>
            <person name="Anantharaman K."/>
            <person name="Thomas B.C."/>
            <person name="Malmstrom R."/>
            <person name="Stieglmeier M."/>
            <person name="Klingl A."/>
            <person name="Woyke T."/>
            <person name="Ryan C.M."/>
            <person name="Banfield J.F."/>
        </authorList>
    </citation>
    <scope>NUCLEOTIDE SEQUENCE [LARGE SCALE GENOMIC DNA]</scope>
</reference>
<name>A0A2H0VFE0_9BACT</name>
<protein>
    <recommendedName>
        <fullName evidence="2 4">acylphosphatase</fullName>
        <ecNumber evidence="2 4">3.6.1.7</ecNumber>
    </recommendedName>
</protein>
<dbReference type="InterPro" id="IPR001792">
    <property type="entry name" value="Acylphosphatase-like_dom"/>
</dbReference>
<dbReference type="PROSITE" id="PS00150">
    <property type="entry name" value="ACYLPHOSPHATASE_1"/>
    <property type="match status" value="1"/>
</dbReference>
<dbReference type="GO" id="GO:0003998">
    <property type="term" value="F:acylphosphatase activity"/>
    <property type="evidence" value="ECO:0007669"/>
    <property type="project" value="UniProtKB-EC"/>
</dbReference>
<feature type="active site" evidence="4">
    <location>
        <position position="18"/>
    </location>
</feature>
<proteinExistence type="inferred from homology"/>
<dbReference type="PROSITE" id="PS51160">
    <property type="entry name" value="ACYLPHOSPHATASE_3"/>
    <property type="match status" value="1"/>
</dbReference>
<organism evidence="7 8">
    <name type="scientific">Candidatus Colwellbacteria bacterium CG10_big_fil_rev_8_21_14_0_10_42_22</name>
    <dbReference type="NCBI Taxonomy" id="1974540"/>
    <lineage>
        <taxon>Bacteria</taxon>
        <taxon>Candidatus Colwelliibacteriota</taxon>
    </lineage>
</organism>
<dbReference type="InterPro" id="IPR020456">
    <property type="entry name" value="Acylphosphatase"/>
</dbReference>
<evidence type="ECO:0000256" key="4">
    <source>
        <dbReference type="PROSITE-ProRule" id="PRU00520"/>
    </source>
</evidence>
<accession>A0A2H0VFE0</accession>
<feature type="domain" description="Acylphosphatase-like" evidence="6">
    <location>
        <begin position="3"/>
        <end position="88"/>
    </location>
</feature>
<dbReference type="Proteomes" id="UP000231466">
    <property type="component" value="Unassembled WGS sequence"/>
</dbReference>
<comment type="catalytic activity">
    <reaction evidence="3 4">
        <text>an acyl phosphate + H2O = a carboxylate + phosphate + H(+)</text>
        <dbReference type="Rhea" id="RHEA:14965"/>
        <dbReference type="ChEBI" id="CHEBI:15377"/>
        <dbReference type="ChEBI" id="CHEBI:15378"/>
        <dbReference type="ChEBI" id="CHEBI:29067"/>
        <dbReference type="ChEBI" id="CHEBI:43474"/>
        <dbReference type="ChEBI" id="CHEBI:59918"/>
        <dbReference type="EC" id="3.6.1.7"/>
    </reaction>
</comment>
<evidence type="ECO:0000259" key="6">
    <source>
        <dbReference type="PROSITE" id="PS51160"/>
    </source>
</evidence>
<feature type="active site" evidence="4">
    <location>
        <position position="36"/>
    </location>
</feature>
<dbReference type="SUPFAM" id="SSF54975">
    <property type="entry name" value="Acylphosphatase/BLUF domain-like"/>
    <property type="match status" value="1"/>
</dbReference>
<keyword evidence="4" id="KW-0378">Hydrolase</keyword>
<evidence type="ECO:0000313" key="8">
    <source>
        <dbReference type="Proteomes" id="UP000231466"/>
    </source>
</evidence>